<evidence type="ECO:0000313" key="3">
    <source>
        <dbReference type="Proteomes" id="UP000332933"/>
    </source>
</evidence>
<dbReference type="EMBL" id="VJMH01007290">
    <property type="protein sequence ID" value="KAF0684377.1"/>
    <property type="molecule type" value="Genomic_DNA"/>
</dbReference>
<gene>
    <name evidence="2" type="primary">Aste57867_23612</name>
    <name evidence="1" type="ORF">As57867_023540</name>
    <name evidence="2" type="ORF">ASTE57867_23612</name>
</gene>
<protein>
    <submittedName>
        <fullName evidence="2">Aste57867_23612 protein</fullName>
    </submittedName>
</protein>
<reference evidence="1" key="2">
    <citation type="submission" date="2019-06" db="EMBL/GenBank/DDBJ databases">
        <title>Genomics analysis of Aphanomyces spp. identifies a new class of oomycete effector associated with host adaptation.</title>
        <authorList>
            <person name="Gaulin E."/>
        </authorList>
    </citation>
    <scope>NUCLEOTIDE SEQUENCE</scope>
    <source>
        <strain evidence="1">CBS 578.67</strain>
    </source>
</reference>
<keyword evidence="3" id="KW-1185">Reference proteome</keyword>
<name>A0A485LNZ9_9STRA</name>
<sequence>MRHSALQTSTALASVQEGTCPPLAMLVTTPSSFSYARFASVVVAIQYLWALSIPVRNIVVFPYPTFNYDISTTASTPFSGFDESKHLKFIGNDVLATIQEALAITLSNTDVRKHFEHTGTFAID</sequence>
<dbReference type="AlphaFoldDB" id="A0A485LNZ9"/>
<organism evidence="2 3">
    <name type="scientific">Aphanomyces stellatus</name>
    <dbReference type="NCBI Taxonomy" id="120398"/>
    <lineage>
        <taxon>Eukaryota</taxon>
        <taxon>Sar</taxon>
        <taxon>Stramenopiles</taxon>
        <taxon>Oomycota</taxon>
        <taxon>Saprolegniomycetes</taxon>
        <taxon>Saprolegniales</taxon>
        <taxon>Verrucalvaceae</taxon>
        <taxon>Aphanomyces</taxon>
    </lineage>
</organism>
<evidence type="ECO:0000313" key="2">
    <source>
        <dbReference type="EMBL" id="VFU00257.1"/>
    </source>
</evidence>
<evidence type="ECO:0000313" key="1">
    <source>
        <dbReference type="EMBL" id="KAF0684377.1"/>
    </source>
</evidence>
<reference evidence="2 3" key="1">
    <citation type="submission" date="2019-03" db="EMBL/GenBank/DDBJ databases">
        <authorList>
            <person name="Gaulin E."/>
            <person name="Dumas B."/>
        </authorList>
    </citation>
    <scope>NUCLEOTIDE SEQUENCE [LARGE SCALE GENOMIC DNA]</scope>
    <source>
        <strain evidence="2">CBS 568.67</strain>
    </source>
</reference>
<accession>A0A485LNZ9</accession>
<proteinExistence type="predicted"/>
<dbReference type="EMBL" id="CAADRA010007316">
    <property type="protein sequence ID" value="VFU00257.1"/>
    <property type="molecule type" value="Genomic_DNA"/>
</dbReference>
<dbReference type="Proteomes" id="UP000332933">
    <property type="component" value="Unassembled WGS sequence"/>
</dbReference>